<dbReference type="EC" id="2.3.2.27" evidence="3"/>
<dbReference type="GO" id="GO:0061630">
    <property type="term" value="F:ubiquitin protein ligase activity"/>
    <property type="evidence" value="ECO:0007669"/>
    <property type="project" value="UniProtKB-EC"/>
</dbReference>
<evidence type="ECO:0000256" key="2">
    <source>
        <dbReference type="ARBA" id="ARBA00004906"/>
    </source>
</evidence>
<evidence type="ECO:0000256" key="10">
    <source>
        <dbReference type="SAM" id="MobiDB-lite"/>
    </source>
</evidence>
<evidence type="ECO:0000256" key="1">
    <source>
        <dbReference type="ARBA" id="ARBA00000900"/>
    </source>
</evidence>
<dbReference type="InterPro" id="IPR013083">
    <property type="entry name" value="Znf_RING/FYVE/PHD"/>
</dbReference>
<dbReference type="SUPFAM" id="SSF57850">
    <property type="entry name" value="RING/U-box"/>
    <property type="match status" value="1"/>
</dbReference>
<keyword evidence="4" id="KW-0808">Transferase</keyword>
<evidence type="ECO:0000256" key="6">
    <source>
        <dbReference type="ARBA" id="ARBA00022771"/>
    </source>
</evidence>
<reference evidence="12" key="1">
    <citation type="submission" date="2018-10" db="EMBL/GenBank/DDBJ databases">
        <title>Transcriptome assembly of Aceria tosichella (Wheat curl mite) Type 2.</title>
        <authorList>
            <person name="Scully E.D."/>
            <person name="Geib S.M."/>
            <person name="Palmer N.A."/>
            <person name="Gupta A.K."/>
            <person name="Sarath G."/>
            <person name="Tatineni S."/>
        </authorList>
    </citation>
    <scope>NUCLEOTIDE SEQUENCE</scope>
    <source>
        <strain evidence="12">LincolnNE</strain>
    </source>
</reference>
<dbReference type="GO" id="GO:0000209">
    <property type="term" value="P:protein polyubiquitination"/>
    <property type="evidence" value="ECO:0007669"/>
    <property type="project" value="UniProtKB-ARBA"/>
</dbReference>
<dbReference type="EMBL" id="GGYP01000700">
    <property type="protein sequence ID" value="MDE45471.1"/>
    <property type="molecule type" value="Transcribed_RNA"/>
</dbReference>
<keyword evidence="6 9" id="KW-0863">Zinc-finger</keyword>
<name>A0A6G1S5G8_9ACAR</name>
<feature type="compositionally biased region" description="Low complexity" evidence="10">
    <location>
        <begin position="105"/>
        <end position="132"/>
    </location>
</feature>
<evidence type="ECO:0000256" key="8">
    <source>
        <dbReference type="ARBA" id="ARBA00022833"/>
    </source>
</evidence>
<feature type="compositionally biased region" description="Low complexity" evidence="10">
    <location>
        <begin position="353"/>
        <end position="390"/>
    </location>
</feature>
<feature type="compositionally biased region" description="Acidic residues" evidence="10">
    <location>
        <begin position="75"/>
        <end position="84"/>
    </location>
</feature>
<feature type="region of interest" description="Disordered" evidence="10">
    <location>
        <begin position="105"/>
        <end position="145"/>
    </location>
</feature>
<proteinExistence type="predicted"/>
<dbReference type="PANTHER" id="PTHR15710">
    <property type="entry name" value="E3 UBIQUITIN-PROTEIN LIGASE PRAJA"/>
    <property type="match status" value="1"/>
</dbReference>
<dbReference type="FunFam" id="3.30.40.10:FF:000069">
    <property type="entry name" value="E3 ubiquitin-protein ligase RNF115"/>
    <property type="match status" value="1"/>
</dbReference>
<dbReference type="GO" id="GO:0005737">
    <property type="term" value="C:cytoplasm"/>
    <property type="evidence" value="ECO:0007669"/>
    <property type="project" value="TreeGrafter"/>
</dbReference>
<feature type="compositionally biased region" description="Polar residues" evidence="10">
    <location>
        <begin position="327"/>
        <end position="352"/>
    </location>
</feature>
<dbReference type="SMART" id="SM00184">
    <property type="entry name" value="RING"/>
    <property type="match status" value="1"/>
</dbReference>
<evidence type="ECO:0000256" key="5">
    <source>
        <dbReference type="ARBA" id="ARBA00022723"/>
    </source>
</evidence>
<evidence type="ECO:0000256" key="7">
    <source>
        <dbReference type="ARBA" id="ARBA00022786"/>
    </source>
</evidence>
<dbReference type="PANTHER" id="PTHR15710:SF243">
    <property type="entry name" value="E3 UBIQUITIN-PROTEIN LIGASE PRAJA-2 ISOFORM X1"/>
    <property type="match status" value="1"/>
</dbReference>
<keyword evidence="8" id="KW-0862">Zinc</keyword>
<organism evidence="12">
    <name type="scientific">Aceria tosichella</name>
    <name type="common">wheat curl mite</name>
    <dbReference type="NCBI Taxonomy" id="561515"/>
    <lineage>
        <taxon>Eukaryota</taxon>
        <taxon>Metazoa</taxon>
        <taxon>Ecdysozoa</taxon>
        <taxon>Arthropoda</taxon>
        <taxon>Chelicerata</taxon>
        <taxon>Arachnida</taxon>
        <taxon>Acari</taxon>
        <taxon>Acariformes</taxon>
        <taxon>Trombidiformes</taxon>
        <taxon>Prostigmata</taxon>
        <taxon>Eupodina</taxon>
        <taxon>Eriophyoidea</taxon>
        <taxon>Eriophyidae</taxon>
        <taxon>Eriophyinae</taxon>
        <taxon>Aceriini</taxon>
        <taxon>Aceria</taxon>
    </lineage>
</organism>
<feature type="compositionally biased region" description="Basic and acidic residues" evidence="10">
    <location>
        <begin position="49"/>
        <end position="59"/>
    </location>
</feature>
<dbReference type="InterPro" id="IPR001841">
    <property type="entry name" value="Znf_RING"/>
</dbReference>
<dbReference type="Gene3D" id="3.30.40.10">
    <property type="entry name" value="Zinc/RING finger domain, C3HC4 (zinc finger)"/>
    <property type="match status" value="1"/>
</dbReference>
<keyword evidence="7" id="KW-0833">Ubl conjugation pathway</keyword>
<accession>A0A6G1S5G8</accession>
<feature type="domain" description="RING-type" evidence="11">
    <location>
        <begin position="277"/>
        <end position="318"/>
    </location>
</feature>
<dbReference type="GO" id="GO:0008270">
    <property type="term" value="F:zinc ion binding"/>
    <property type="evidence" value="ECO:0007669"/>
    <property type="project" value="UniProtKB-KW"/>
</dbReference>
<dbReference type="Pfam" id="PF14369">
    <property type="entry name" value="Zn_ribbon_19"/>
    <property type="match status" value="1"/>
</dbReference>
<dbReference type="PROSITE" id="PS50089">
    <property type="entry name" value="ZF_RING_2"/>
    <property type="match status" value="1"/>
</dbReference>
<protein>
    <recommendedName>
        <fullName evidence="3">RING-type E3 ubiquitin transferase</fullName>
        <ecNumber evidence="3">2.3.2.27</ecNumber>
    </recommendedName>
</protein>
<comment type="catalytic activity">
    <reaction evidence="1">
        <text>S-ubiquitinyl-[E2 ubiquitin-conjugating enzyme]-L-cysteine + [acceptor protein]-L-lysine = [E2 ubiquitin-conjugating enzyme]-L-cysteine + N(6)-ubiquitinyl-[acceptor protein]-L-lysine.</text>
        <dbReference type="EC" id="2.3.2.27"/>
    </reaction>
</comment>
<evidence type="ECO:0000313" key="12">
    <source>
        <dbReference type="EMBL" id="MDE45471.1"/>
    </source>
</evidence>
<evidence type="ECO:0000259" key="11">
    <source>
        <dbReference type="PROSITE" id="PS50089"/>
    </source>
</evidence>
<keyword evidence="5" id="KW-0479">Metal-binding</keyword>
<feature type="region of interest" description="Disordered" evidence="10">
    <location>
        <begin position="37"/>
        <end position="84"/>
    </location>
</feature>
<feature type="region of interest" description="Disordered" evidence="10">
    <location>
        <begin position="327"/>
        <end position="399"/>
    </location>
</feature>
<evidence type="ECO:0000256" key="3">
    <source>
        <dbReference type="ARBA" id="ARBA00012483"/>
    </source>
</evidence>
<dbReference type="Pfam" id="PF13639">
    <property type="entry name" value="zf-RING_2"/>
    <property type="match status" value="1"/>
</dbReference>
<sequence>MRYFCHHCHTQIPADELLPEFTCPSCQSGFVEEMPSVAVGGSSSSRRNSSMDESQRAGSDDGASGFISTRMSSDEFSDDNSDVDFLESVNGPLAQVFSLFQNQASNDDTTESSNNSAGQSSQQQQPSDSNTSAQQPNRRITRSAARRATTAQFHPVLPNNQSLADVLNDFITGASFGHQYPEGSVNFQGPNAASSSGSTASANRGLINIDFPLPFFLHSNPGDYAWGNAGFDAVITQLLNNLDGSNSGPPPMPKEQVENLPTVKISDEQVKATNLQCTVCMEDFQVDDCARQLPCEHFFHQDCIVPWLNLHASCPICRKTFVTGSNTTTHNLNTSDTPSEIRPTDTSRTSEQTNTTASTAASASGPTTSTTTNRSSAATTTSTTTAAGPSYDYTEDDCD</sequence>
<evidence type="ECO:0000256" key="9">
    <source>
        <dbReference type="PROSITE-ProRule" id="PRU00175"/>
    </source>
</evidence>
<dbReference type="InterPro" id="IPR039525">
    <property type="entry name" value="RNF126-like_zinc-ribbon"/>
</dbReference>
<feature type="compositionally biased region" description="Low complexity" evidence="10">
    <location>
        <begin position="37"/>
        <end position="48"/>
    </location>
</feature>
<evidence type="ECO:0000256" key="4">
    <source>
        <dbReference type="ARBA" id="ARBA00022679"/>
    </source>
</evidence>
<gene>
    <name evidence="12" type="primary">rnf126-a_1</name>
    <name evidence="12" type="ORF">g.7962</name>
</gene>
<dbReference type="AlphaFoldDB" id="A0A6G1S5G8"/>
<comment type="pathway">
    <text evidence="2">Protein modification; protein ubiquitination.</text>
</comment>